<dbReference type="InParanoid" id="A0D7W0"/>
<reference evidence="2 3" key="1">
    <citation type="journal article" date="2006" name="Nature">
        <title>Global trends of whole-genome duplications revealed by the ciliate Paramecium tetraurelia.</title>
        <authorList>
            <consortium name="Genoscope"/>
            <person name="Aury J.-M."/>
            <person name="Jaillon O."/>
            <person name="Duret L."/>
            <person name="Noel B."/>
            <person name="Jubin C."/>
            <person name="Porcel B.M."/>
            <person name="Segurens B."/>
            <person name="Daubin V."/>
            <person name="Anthouard V."/>
            <person name="Aiach N."/>
            <person name="Arnaiz O."/>
            <person name="Billaut A."/>
            <person name="Beisson J."/>
            <person name="Blanc I."/>
            <person name="Bouhouche K."/>
            <person name="Camara F."/>
            <person name="Duharcourt S."/>
            <person name="Guigo R."/>
            <person name="Gogendeau D."/>
            <person name="Katinka M."/>
            <person name="Keller A.-M."/>
            <person name="Kissmehl R."/>
            <person name="Klotz C."/>
            <person name="Koll F."/>
            <person name="Le Moue A."/>
            <person name="Lepere C."/>
            <person name="Malinsky S."/>
            <person name="Nowacki M."/>
            <person name="Nowak J.K."/>
            <person name="Plattner H."/>
            <person name="Poulain J."/>
            <person name="Ruiz F."/>
            <person name="Serrano V."/>
            <person name="Zagulski M."/>
            <person name="Dessen P."/>
            <person name="Betermier M."/>
            <person name="Weissenbach J."/>
            <person name="Scarpelli C."/>
            <person name="Schachter V."/>
            <person name="Sperling L."/>
            <person name="Meyer E."/>
            <person name="Cohen J."/>
            <person name="Wincker P."/>
        </authorList>
    </citation>
    <scope>NUCLEOTIDE SEQUENCE [LARGE SCALE GENOMIC DNA]</scope>
    <source>
        <strain evidence="2 3">Stock d4-2</strain>
    </source>
</reference>
<dbReference type="RefSeq" id="XP_001446524.1">
    <property type="nucleotide sequence ID" value="XM_001446487.1"/>
</dbReference>
<proteinExistence type="predicted"/>
<organism evidence="2 3">
    <name type="scientific">Paramecium tetraurelia</name>
    <dbReference type="NCBI Taxonomy" id="5888"/>
    <lineage>
        <taxon>Eukaryota</taxon>
        <taxon>Sar</taxon>
        <taxon>Alveolata</taxon>
        <taxon>Ciliophora</taxon>
        <taxon>Intramacronucleata</taxon>
        <taxon>Oligohymenophorea</taxon>
        <taxon>Peniculida</taxon>
        <taxon>Parameciidae</taxon>
        <taxon>Paramecium</taxon>
    </lineage>
</organism>
<feature type="transmembrane region" description="Helical" evidence="1">
    <location>
        <begin position="413"/>
        <end position="436"/>
    </location>
</feature>
<dbReference type="AlphaFoldDB" id="A0D7W0"/>
<keyword evidence="1" id="KW-0812">Transmembrane</keyword>
<sequence>MNKPYEKWFLSAYLNSKLGRFKMRTQILIINGIILAIIIPCLLIAQTINMQYVQQILNDALKRNSIYEMSKHLSSASLAMNHQLNSVFIRCKILLQILAQITLTNLNQLYWLQLNNDIVTNQQLSRTCDYIHKHTPLENKFSIICFVRFGLEYNEQTPDLNGDINQPLQGITNLVSSTILSIMRLNDEYLPNQIYFVSSINSVQYGFLYPQVVLQPNFNPKERAWYQSHFKNLEKDKNNNTQLTDIYKYFDIQPIYSMTMTQSMLNLNKEVEGIFCSDLIFKNSFIPKLNINIMIVNLNGTLILTNYKNIAVTNSSILTRIDDEEITGFTNDDWNSILNYYYNKKLNSTCKYQNLDILCRFNSIYNKDVVIKIVKLKNINYFLILFYDLQIEQEIESKIDFLLQTFNNDFQNMIYLTLAVSFGLILLQVILIYVIFLPMYQIIRQSFFFLKKQEKPKFFGEQNLLKELNKFQEIMKKQSRLKKNSIDNSNVLMQFKAQFDTLFDRVLAQRKNINPQCQILQQFKYPRQSVHHALDIHQILKEDKILDNYYEQQTSNPRKNFQRRTFSFRVESS</sequence>
<keyword evidence="1" id="KW-1133">Transmembrane helix</keyword>
<keyword evidence="1" id="KW-0472">Membrane</keyword>
<evidence type="ECO:0000313" key="2">
    <source>
        <dbReference type="EMBL" id="CAK79127.1"/>
    </source>
</evidence>
<accession>A0D7W0</accession>
<dbReference type="GeneID" id="5032309"/>
<keyword evidence="3" id="KW-1185">Reference proteome</keyword>
<protein>
    <submittedName>
        <fullName evidence="2">Uncharacterized protein</fullName>
    </submittedName>
</protein>
<evidence type="ECO:0000256" key="1">
    <source>
        <dbReference type="SAM" id="Phobius"/>
    </source>
</evidence>
<feature type="transmembrane region" description="Helical" evidence="1">
    <location>
        <begin position="27"/>
        <end position="48"/>
    </location>
</feature>
<dbReference type="HOGENOM" id="CLU_476076_0_0_1"/>
<dbReference type="KEGG" id="ptm:GSPATT00014094001"/>
<dbReference type="Proteomes" id="UP000000600">
    <property type="component" value="Unassembled WGS sequence"/>
</dbReference>
<dbReference type="OrthoDB" id="303745at2759"/>
<dbReference type="OMA" id="QTINMQY"/>
<dbReference type="EMBL" id="CT868319">
    <property type="protein sequence ID" value="CAK79127.1"/>
    <property type="molecule type" value="Genomic_DNA"/>
</dbReference>
<gene>
    <name evidence="2" type="ORF">GSPATT00014094001</name>
</gene>
<evidence type="ECO:0000313" key="3">
    <source>
        <dbReference type="Proteomes" id="UP000000600"/>
    </source>
</evidence>
<name>A0D7W0_PARTE</name>